<sequence>MQKTHEKVEDCLALDSRSMAKSAVFEDGRQGTWGWHNTSTGEEVAKIGYSYHNQQLTLHYQFNKQPYHYSINIETTPCHYGGMRYWFTCPDCHKRVAKLYLRDSAFSCRICQKLNYATQQENKLDGTRLVMCRIRNKLNWQYDNAWMKPYYKIRPKGMHQTTFNKLVDRHDQLENKTNRYLMASFKKLSDRYGAELVRT</sequence>
<accession>A0ABY8S198</accession>
<protein>
    <recommendedName>
        <fullName evidence="3">Transposase</fullName>
    </recommendedName>
</protein>
<proteinExistence type="predicted"/>
<evidence type="ECO:0000313" key="2">
    <source>
        <dbReference type="Proteomes" id="UP001229836"/>
    </source>
</evidence>
<keyword evidence="2" id="KW-1185">Reference proteome</keyword>
<dbReference type="EMBL" id="CP125669">
    <property type="protein sequence ID" value="WHP04803.1"/>
    <property type="molecule type" value="Genomic_DNA"/>
</dbReference>
<evidence type="ECO:0000313" key="1">
    <source>
        <dbReference type="EMBL" id="WHP04803.1"/>
    </source>
</evidence>
<organism evidence="1 2">
    <name type="scientific">Acinetobacter corruptisaponis</name>
    <dbReference type="NCBI Taxonomy" id="3045147"/>
    <lineage>
        <taxon>Bacteria</taxon>
        <taxon>Pseudomonadati</taxon>
        <taxon>Pseudomonadota</taxon>
        <taxon>Gammaproteobacteria</taxon>
        <taxon>Moraxellales</taxon>
        <taxon>Moraxellaceae</taxon>
        <taxon>Acinetobacter</taxon>
    </lineage>
</organism>
<gene>
    <name evidence="1" type="ORF">QLH32_12165</name>
</gene>
<reference evidence="1 2" key="1">
    <citation type="submission" date="2023-05" db="EMBL/GenBank/DDBJ databases">
        <title>The complete genome of Acinetobacter sp. nov KCTC 92772.</title>
        <authorList>
            <person name="Zhou G."/>
        </authorList>
    </citation>
    <scope>NUCLEOTIDE SEQUENCE [LARGE SCALE GENOMIC DNA]</scope>
    <source>
        <strain evidence="1 2">KCTC 92772</strain>
    </source>
</reference>
<name>A0ABY8S198_9GAMM</name>
<evidence type="ECO:0008006" key="3">
    <source>
        <dbReference type="Google" id="ProtNLM"/>
    </source>
</evidence>
<dbReference type="RefSeq" id="WP_283266431.1">
    <property type="nucleotide sequence ID" value="NZ_CP125669.1"/>
</dbReference>
<dbReference type="Proteomes" id="UP001229836">
    <property type="component" value="Chromosome"/>
</dbReference>